<feature type="transmembrane region" description="Helical" evidence="1">
    <location>
        <begin position="257"/>
        <end position="282"/>
    </location>
</feature>
<dbReference type="PANTHER" id="PTHR23028">
    <property type="entry name" value="ACETYLTRANSFERASE"/>
    <property type="match status" value="1"/>
</dbReference>
<comment type="caution">
    <text evidence="3">The sequence shown here is derived from an EMBL/GenBank/DDBJ whole genome shotgun (WGS) entry which is preliminary data.</text>
</comment>
<proteinExistence type="predicted"/>
<feature type="domain" description="Acyltransferase 3" evidence="2">
    <location>
        <begin position="57"/>
        <end position="460"/>
    </location>
</feature>
<dbReference type="InterPro" id="IPR050879">
    <property type="entry name" value="Acyltransferase_3"/>
</dbReference>
<dbReference type="AlphaFoldDB" id="A0A8H3F2L0"/>
<sequence length="488" mass="56825">MESKTADDAVVEKQEMQQDGTVYTRRRRHRIMHRLGRLFLFKSGLKNTSNQPLRSTAWLDGLRGFAAFLVYWHHHQLWVHTGIGQNVTLENSYGYNGKLNFACMHGIRTFFTGGHFAVATFFVISGYVLSHKPLSLIQAGELEKLDAVLSSALFRRWIRLYIPVIATTFLWMTSWHMFGLWTPPFEPQKNYIDEFFRWFYEFKDFSYVFRTGSNWQYYNLHTWSIPYEFKGSIAVYTVLSALSRSTKQFRLSCEVALIVYFLYIADGWYGAMFIGGMLLCDLDHLAVRKELPSFLTRLERYKEAIYFVLFFAGVYLGGVPSATNDFQTLRDSPGWYYLSYLKPQAADSYKWFYLFWAAMFLISSIPRLASLKSFFLLGFNQYLGKISYSLYLVHGPVIWALGDRIYVYVGWPKDPSYFKDPPSYFNTYELSKGGPLGFEPAFWLPHIILLPVTLWVATICTTIFDESSITIAAWLHRRTLPPRPMSSK</sequence>
<dbReference type="Proteomes" id="UP000664169">
    <property type="component" value="Unassembled WGS sequence"/>
</dbReference>
<keyword evidence="1" id="KW-0812">Transmembrane</keyword>
<feature type="transmembrane region" description="Helical" evidence="1">
    <location>
        <begin position="110"/>
        <end position="129"/>
    </location>
</feature>
<feature type="transmembrane region" description="Helical" evidence="1">
    <location>
        <begin position="351"/>
        <end position="369"/>
    </location>
</feature>
<feature type="transmembrane region" description="Helical" evidence="1">
    <location>
        <begin position="442"/>
        <end position="464"/>
    </location>
</feature>
<evidence type="ECO:0000313" key="4">
    <source>
        <dbReference type="Proteomes" id="UP000664169"/>
    </source>
</evidence>
<keyword evidence="1" id="KW-1133">Transmembrane helix</keyword>
<dbReference type="Pfam" id="PF01757">
    <property type="entry name" value="Acyl_transf_3"/>
    <property type="match status" value="1"/>
</dbReference>
<feature type="transmembrane region" description="Helical" evidence="1">
    <location>
        <begin position="303"/>
        <end position="323"/>
    </location>
</feature>
<evidence type="ECO:0000256" key="1">
    <source>
        <dbReference type="SAM" id="Phobius"/>
    </source>
</evidence>
<dbReference type="EMBL" id="CAJPDQ010000009">
    <property type="protein sequence ID" value="CAF9914837.1"/>
    <property type="molecule type" value="Genomic_DNA"/>
</dbReference>
<feature type="transmembrane region" description="Helical" evidence="1">
    <location>
        <begin position="390"/>
        <end position="411"/>
    </location>
</feature>
<feature type="transmembrane region" description="Helical" evidence="1">
    <location>
        <begin position="160"/>
        <end position="181"/>
    </location>
</feature>
<organism evidence="3 4">
    <name type="scientific">Gomphillus americanus</name>
    <dbReference type="NCBI Taxonomy" id="1940652"/>
    <lineage>
        <taxon>Eukaryota</taxon>
        <taxon>Fungi</taxon>
        <taxon>Dikarya</taxon>
        <taxon>Ascomycota</taxon>
        <taxon>Pezizomycotina</taxon>
        <taxon>Lecanoromycetes</taxon>
        <taxon>OSLEUM clade</taxon>
        <taxon>Ostropomycetidae</taxon>
        <taxon>Ostropales</taxon>
        <taxon>Graphidaceae</taxon>
        <taxon>Gomphilloideae</taxon>
        <taxon>Gomphillus</taxon>
    </lineage>
</organism>
<name>A0A8H3F2L0_9LECA</name>
<reference evidence="3" key="1">
    <citation type="submission" date="2021-03" db="EMBL/GenBank/DDBJ databases">
        <authorList>
            <person name="Tagirdzhanova G."/>
        </authorList>
    </citation>
    <scope>NUCLEOTIDE SEQUENCE</scope>
</reference>
<dbReference type="OrthoDB" id="5819582at2759"/>
<evidence type="ECO:0000313" key="3">
    <source>
        <dbReference type="EMBL" id="CAF9914837.1"/>
    </source>
</evidence>
<accession>A0A8H3F2L0</accession>
<dbReference type="GO" id="GO:0016747">
    <property type="term" value="F:acyltransferase activity, transferring groups other than amino-acyl groups"/>
    <property type="evidence" value="ECO:0007669"/>
    <property type="project" value="InterPro"/>
</dbReference>
<gene>
    <name evidence="3" type="ORF">GOMPHAMPRED_008304</name>
</gene>
<keyword evidence="4" id="KW-1185">Reference proteome</keyword>
<protein>
    <recommendedName>
        <fullName evidence="2">Acyltransferase 3 domain-containing protein</fullName>
    </recommendedName>
</protein>
<dbReference type="PANTHER" id="PTHR23028:SF125">
    <property type="entry name" value="ACYLTRANSFERASE"/>
    <property type="match status" value="1"/>
</dbReference>
<dbReference type="InterPro" id="IPR002656">
    <property type="entry name" value="Acyl_transf_3_dom"/>
</dbReference>
<keyword evidence="1" id="KW-0472">Membrane</keyword>
<evidence type="ECO:0000259" key="2">
    <source>
        <dbReference type="Pfam" id="PF01757"/>
    </source>
</evidence>